<evidence type="ECO:0000313" key="2">
    <source>
        <dbReference type="Proteomes" id="UP001597090"/>
    </source>
</evidence>
<evidence type="ECO:0000313" key="1">
    <source>
        <dbReference type="EMBL" id="MFD0739973.1"/>
    </source>
</evidence>
<dbReference type="Proteomes" id="UP001597090">
    <property type="component" value="Unassembled WGS sequence"/>
</dbReference>
<sequence>MTGKKQAEGLMNELLSFAEKMLNEHGEFHPFGGYLRASGAVVHVGVESSPDNSKSQQKIDALIESFKQLATQGKAIAFGIAVDVKLPRDDGSKSDAIEVLLEHQEGYCAEVFFRYEIGAEGVEVTDTIAQQGERIFFTPVN</sequence>
<dbReference type="EMBL" id="JBHTIH010000006">
    <property type="protein sequence ID" value="MFD0739973.1"/>
    <property type="molecule type" value="Genomic_DNA"/>
</dbReference>
<keyword evidence="2" id="KW-1185">Reference proteome</keyword>
<organism evidence="1 2">
    <name type="scientific">Lysobacter koreensis</name>
    <dbReference type="NCBI Taxonomy" id="266122"/>
    <lineage>
        <taxon>Bacteria</taxon>
        <taxon>Pseudomonadati</taxon>
        <taxon>Pseudomonadota</taxon>
        <taxon>Gammaproteobacteria</taxon>
        <taxon>Lysobacterales</taxon>
        <taxon>Lysobacteraceae</taxon>
        <taxon>Lysobacter</taxon>
    </lineage>
</organism>
<reference evidence="2" key="1">
    <citation type="journal article" date="2019" name="Int. J. Syst. Evol. Microbiol.">
        <title>The Global Catalogue of Microorganisms (GCM) 10K type strain sequencing project: providing services to taxonomists for standard genome sequencing and annotation.</title>
        <authorList>
            <consortium name="The Broad Institute Genomics Platform"/>
            <consortium name="The Broad Institute Genome Sequencing Center for Infectious Disease"/>
            <person name="Wu L."/>
            <person name="Ma J."/>
        </authorList>
    </citation>
    <scope>NUCLEOTIDE SEQUENCE [LARGE SCALE GENOMIC DNA]</scope>
    <source>
        <strain evidence="2">CCUG 55491</strain>
    </source>
</reference>
<accession>A0ABW2YNJ7</accession>
<name>A0ABW2YNJ7_9GAMM</name>
<protein>
    <submittedName>
        <fullName evidence="1">Uncharacterized protein</fullName>
    </submittedName>
</protein>
<proteinExistence type="predicted"/>
<comment type="caution">
    <text evidence="1">The sequence shown here is derived from an EMBL/GenBank/DDBJ whole genome shotgun (WGS) entry which is preliminary data.</text>
</comment>
<gene>
    <name evidence="1" type="ORF">ACFQZQ_11870</name>
</gene>
<dbReference type="RefSeq" id="WP_386813010.1">
    <property type="nucleotide sequence ID" value="NZ_JBHTIH010000006.1"/>
</dbReference>